<comment type="PTM">
    <text evidence="5">Contains at least one intrachain disulfide bond essential for its enzymatic activity.</text>
</comment>
<keyword evidence="5" id="KW-0052">Apoplast</keyword>
<dbReference type="Pfam" id="PF06955">
    <property type="entry name" value="XET_C"/>
    <property type="match status" value="1"/>
</dbReference>
<evidence type="ECO:0000256" key="6">
    <source>
        <dbReference type="SAM" id="Phobius"/>
    </source>
</evidence>
<name>A0A8J5T1V7_ZIZPA</name>
<evidence type="ECO:0000256" key="3">
    <source>
        <dbReference type="ARBA" id="ARBA00023180"/>
    </source>
</evidence>
<keyword evidence="5" id="KW-0134">Cell wall</keyword>
<keyword evidence="6" id="KW-0812">Transmembrane</keyword>
<comment type="caution">
    <text evidence="8">The sequence shown here is derived from an EMBL/GenBank/DDBJ whole genome shotgun (WGS) entry which is preliminary data.</text>
</comment>
<dbReference type="PANTHER" id="PTHR31062">
    <property type="entry name" value="XYLOGLUCAN ENDOTRANSGLUCOSYLASE/HYDROLASE PROTEIN 8-RELATED"/>
    <property type="match status" value="1"/>
</dbReference>
<dbReference type="InterPro" id="IPR008263">
    <property type="entry name" value="GH16_AS"/>
</dbReference>
<dbReference type="PIRSF" id="PIRSF005604">
    <property type="entry name" value="XET"/>
    <property type="match status" value="1"/>
</dbReference>
<keyword evidence="4 5" id="KW-0326">Glycosidase</keyword>
<proteinExistence type="inferred from homology"/>
<comment type="subcellular location">
    <subcellularLocation>
        <location evidence="5">Secreted</location>
        <location evidence="5">Cell wall</location>
    </subcellularLocation>
    <subcellularLocation>
        <location evidence="5">Secreted</location>
        <location evidence="5">Extracellular space</location>
        <location evidence="5">Apoplast</location>
    </subcellularLocation>
</comment>
<organism evidence="8 9">
    <name type="scientific">Zizania palustris</name>
    <name type="common">Northern wild rice</name>
    <dbReference type="NCBI Taxonomy" id="103762"/>
    <lineage>
        <taxon>Eukaryota</taxon>
        <taxon>Viridiplantae</taxon>
        <taxon>Streptophyta</taxon>
        <taxon>Embryophyta</taxon>
        <taxon>Tracheophyta</taxon>
        <taxon>Spermatophyta</taxon>
        <taxon>Magnoliopsida</taxon>
        <taxon>Liliopsida</taxon>
        <taxon>Poales</taxon>
        <taxon>Poaceae</taxon>
        <taxon>BOP clade</taxon>
        <taxon>Oryzoideae</taxon>
        <taxon>Oryzeae</taxon>
        <taxon>Zizaniinae</taxon>
        <taxon>Zizania</taxon>
    </lineage>
</organism>
<keyword evidence="3" id="KW-0325">Glycoprotein</keyword>
<keyword evidence="6" id="KW-1133">Transmembrane helix</keyword>
<keyword evidence="5" id="KW-0961">Cell wall biogenesis/degradation</keyword>
<feature type="signal peptide" evidence="5">
    <location>
        <begin position="1"/>
        <end position="28"/>
    </location>
</feature>
<evidence type="ECO:0000256" key="1">
    <source>
        <dbReference type="ARBA" id="ARBA00022801"/>
    </source>
</evidence>
<keyword evidence="2" id="KW-1015">Disulfide bond</keyword>
<dbReference type="PROSITE" id="PS01034">
    <property type="entry name" value="GH16_1"/>
    <property type="match status" value="1"/>
</dbReference>
<reference evidence="8" key="1">
    <citation type="journal article" date="2021" name="bioRxiv">
        <title>Whole Genome Assembly and Annotation of Northern Wild Rice, Zizania palustris L., Supports a Whole Genome Duplication in the Zizania Genus.</title>
        <authorList>
            <person name="Haas M."/>
            <person name="Kono T."/>
            <person name="Macchietto M."/>
            <person name="Millas R."/>
            <person name="McGilp L."/>
            <person name="Shao M."/>
            <person name="Duquette J."/>
            <person name="Hirsch C.N."/>
            <person name="Kimball J."/>
        </authorList>
    </citation>
    <scope>NUCLEOTIDE SEQUENCE</scope>
    <source>
        <tissue evidence="8">Fresh leaf tissue</tissue>
    </source>
</reference>
<keyword evidence="5" id="KW-0964">Secreted</keyword>
<dbReference type="OrthoDB" id="4781at2759"/>
<dbReference type="EC" id="2.4.1.207" evidence="5"/>
<evidence type="ECO:0000256" key="5">
    <source>
        <dbReference type="RuleBase" id="RU361120"/>
    </source>
</evidence>
<dbReference type="GO" id="GO:0016762">
    <property type="term" value="F:xyloglucan:xyloglucosyl transferase activity"/>
    <property type="evidence" value="ECO:0007669"/>
    <property type="project" value="UniProtKB-EC"/>
</dbReference>
<evidence type="ECO:0000256" key="4">
    <source>
        <dbReference type="ARBA" id="ARBA00023295"/>
    </source>
</evidence>
<keyword evidence="5" id="KW-0732">Signal</keyword>
<dbReference type="InterPro" id="IPR000757">
    <property type="entry name" value="Beta-glucanase-like"/>
</dbReference>
<dbReference type="Proteomes" id="UP000729402">
    <property type="component" value="Unassembled WGS sequence"/>
</dbReference>
<dbReference type="GO" id="GO:0004553">
    <property type="term" value="F:hydrolase activity, hydrolyzing O-glycosyl compounds"/>
    <property type="evidence" value="ECO:0007669"/>
    <property type="project" value="InterPro"/>
</dbReference>
<dbReference type="AlphaFoldDB" id="A0A8J5T1V7"/>
<dbReference type="InterPro" id="IPR044791">
    <property type="entry name" value="Beta-glucanase/XTH"/>
</dbReference>
<feature type="domain" description="GH16" evidence="7">
    <location>
        <begin position="17"/>
        <end position="258"/>
    </location>
</feature>
<keyword evidence="6" id="KW-0472">Membrane</keyword>
<dbReference type="InterPro" id="IPR010713">
    <property type="entry name" value="XET_C"/>
</dbReference>
<accession>A0A8J5T1V7</accession>
<keyword evidence="5" id="KW-0808">Transferase</keyword>
<comment type="similarity">
    <text evidence="5">Belongs to the glycosyl hydrolase 16 family.</text>
</comment>
<dbReference type="GO" id="GO:0042546">
    <property type="term" value="P:cell wall biogenesis"/>
    <property type="evidence" value="ECO:0007669"/>
    <property type="project" value="InterPro"/>
</dbReference>
<comment type="function">
    <text evidence="5">Catalyzes xyloglucan endohydrolysis (XEH) and/or endotransglycosylation (XET). Cleaves and religates xyloglucan polymers, an essential constituent of the primary cell wall, and thereby participates in cell wall construction of growing tissues.</text>
</comment>
<evidence type="ECO:0000256" key="2">
    <source>
        <dbReference type="ARBA" id="ARBA00023157"/>
    </source>
</evidence>
<keyword evidence="1 5" id="KW-0378">Hydrolase</keyword>
<feature type="chain" id="PRO_5035337780" description="Xyloglucan endotransglucosylase/hydrolase" evidence="5">
    <location>
        <begin position="29"/>
        <end position="323"/>
    </location>
</feature>
<dbReference type="GO" id="GO:0010411">
    <property type="term" value="P:xyloglucan metabolic process"/>
    <property type="evidence" value="ECO:0007669"/>
    <property type="project" value="InterPro"/>
</dbReference>
<protein>
    <recommendedName>
        <fullName evidence="5">Xyloglucan endotransglucosylase/hydrolase</fullName>
        <ecNumber evidence="5">2.4.1.207</ecNumber>
    </recommendedName>
</protein>
<dbReference type="GO" id="GO:0071555">
    <property type="term" value="P:cell wall organization"/>
    <property type="evidence" value="ECO:0007669"/>
    <property type="project" value="UniProtKB-KW"/>
</dbReference>
<evidence type="ECO:0000313" key="9">
    <source>
        <dbReference type="Proteomes" id="UP000729402"/>
    </source>
</evidence>
<evidence type="ECO:0000313" key="8">
    <source>
        <dbReference type="EMBL" id="KAG8066141.1"/>
    </source>
</evidence>
<sequence length="323" mass="35399">MIMAAFGSRRSACALVVLVFGLCVVVGGARVDDGLEVTWGDDRGSVSPDGQVLSLSLDRTSSSGFRSRNTYLFARVDVQIKLVANNSAGTVTTCYVIKPAAHAGVVLSAIVGTFFWLGLVELTVDFLFLFLQLISEGEWDVHDEVDLEFLGNVTGEPYTLHTNVFANGTGGKEQQFHLWFDPTADFHTYSIVWTSRHILVLVDGTPIREIKNNADKGVAYPASQQMRLYGTLWNADDWATQGGRVKTDWSQAPFVAQYRNFTALDTTSAATPAVAGGGTGYVQEIDATAQQAMKWARDNYMVYDYCADTKRFPLAFPLECAMP</sequence>
<keyword evidence="9" id="KW-1185">Reference proteome</keyword>
<dbReference type="PROSITE" id="PS51762">
    <property type="entry name" value="GH16_2"/>
    <property type="match status" value="1"/>
</dbReference>
<reference evidence="8" key="2">
    <citation type="submission" date="2021-02" db="EMBL/GenBank/DDBJ databases">
        <authorList>
            <person name="Kimball J.A."/>
            <person name="Haas M.W."/>
            <person name="Macchietto M."/>
            <person name="Kono T."/>
            <person name="Duquette J."/>
            <person name="Shao M."/>
        </authorList>
    </citation>
    <scope>NUCLEOTIDE SEQUENCE</scope>
    <source>
        <tissue evidence="8">Fresh leaf tissue</tissue>
    </source>
</reference>
<gene>
    <name evidence="8" type="ORF">GUJ93_ZPchr0004g38285</name>
</gene>
<dbReference type="InterPro" id="IPR016455">
    <property type="entry name" value="XTH"/>
</dbReference>
<dbReference type="Pfam" id="PF00722">
    <property type="entry name" value="Glyco_hydro_16"/>
    <property type="match status" value="2"/>
</dbReference>
<dbReference type="GO" id="GO:0048046">
    <property type="term" value="C:apoplast"/>
    <property type="evidence" value="ECO:0007669"/>
    <property type="project" value="UniProtKB-SubCell"/>
</dbReference>
<dbReference type="EMBL" id="JAAALK010000285">
    <property type="protein sequence ID" value="KAG8066141.1"/>
    <property type="molecule type" value="Genomic_DNA"/>
</dbReference>
<feature type="transmembrane region" description="Helical" evidence="6">
    <location>
        <begin position="105"/>
        <end position="131"/>
    </location>
</feature>
<dbReference type="CDD" id="cd02176">
    <property type="entry name" value="GH16_XET"/>
    <property type="match status" value="1"/>
</dbReference>
<evidence type="ECO:0000259" key="7">
    <source>
        <dbReference type="PROSITE" id="PS51762"/>
    </source>
</evidence>